<keyword evidence="7 14" id="KW-0479">Metal-binding</keyword>
<evidence type="ECO:0000256" key="7">
    <source>
        <dbReference type="ARBA" id="ARBA00022723"/>
    </source>
</evidence>
<keyword evidence="13 15" id="KW-0472">Membrane</keyword>
<evidence type="ECO:0000256" key="13">
    <source>
        <dbReference type="ARBA" id="ARBA00023136"/>
    </source>
</evidence>
<dbReference type="FunFam" id="1.10.630.10:FF:000035">
    <property type="entry name" value="CYtochrome P450 family"/>
    <property type="match status" value="2"/>
</dbReference>
<feature type="transmembrane region" description="Helical" evidence="15">
    <location>
        <begin position="563"/>
        <end position="588"/>
    </location>
</feature>
<dbReference type="GO" id="GO:0004497">
    <property type="term" value="F:monooxygenase activity"/>
    <property type="evidence" value="ECO:0007669"/>
    <property type="project" value="UniProtKB-KW"/>
</dbReference>
<evidence type="ECO:0000256" key="2">
    <source>
        <dbReference type="ARBA" id="ARBA00003690"/>
    </source>
</evidence>
<evidence type="ECO:0000256" key="11">
    <source>
        <dbReference type="ARBA" id="ARBA00023004"/>
    </source>
</evidence>
<reference evidence="17" key="1">
    <citation type="submission" date="2014-01" db="EMBL/GenBank/DDBJ databases">
        <title>The Genome Sequence of Anopheles farauti FAR1 (V2).</title>
        <authorList>
            <consortium name="The Broad Institute Genomics Platform"/>
            <person name="Neafsey D.E."/>
            <person name="Besansky N."/>
            <person name="Howell P."/>
            <person name="Walton C."/>
            <person name="Young S.K."/>
            <person name="Zeng Q."/>
            <person name="Gargeya S."/>
            <person name="Fitzgerald M."/>
            <person name="Haas B."/>
            <person name="Abouelleil A."/>
            <person name="Allen A.W."/>
            <person name="Alvarado L."/>
            <person name="Arachchi H.M."/>
            <person name="Berlin A.M."/>
            <person name="Chapman S.B."/>
            <person name="Gainer-Dewar J."/>
            <person name="Goldberg J."/>
            <person name="Griggs A."/>
            <person name="Gujja S."/>
            <person name="Hansen M."/>
            <person name="Howarth C."/>
            <person name="Imamovic A."/>
            <person name="Ireland A."/>
            <person name="Larimer J."/>
            <person name="McCowan C."/>
            <person name="Murphy C."/>
            <person name="Pearson M."/>
            <person name="Poon T.W."/>
            <person name="Priest M."/>
            <person name="Roberts A."/>
            <person name="Saif S."/>
            <person name="Shea T."/>
            <person name="Sisk P."/>
            <person name="Sykes S."/>
            <person name="Wortman J."/>
            <person name="Nusbaum C."/>
            <person name="Birren B."/>
        </authorList>
    </citation>
    <scope>NUCLEOTIDE SEQUENCE [LARGE SCALE GENOMIC DNA]</scope>
    <source>
        <strain evidence="17">FAR1</strain>
    </source>
</reference>
<comment type="function">
    <text evidence="2">May be involved in the metabolism of insect hormones and in the breakdown of synthetic insecticides.</text>
</comment>
<reference evidence="16" key="2">
    <citation type="submission" date="2020-05" db="UniProtKB">
        <authorList>
            <consortium name="EnsemblMetazoa"/>
        </authorList>
    </citation>
    <scope>IDENTIFICATION</scope>
    <source>
        <strain evidence="16">FAR1</strain>
    </source>
</reference>
<comment type="cofactor">
    <cofactor evidence="1 14">
        <name>heme</name>
        <dbReference type="ChEBI" id="CHEBI:30413"/>
    </cofactor>
</comment>
<dbReference type="Pfam" id="PF00067">
    <property type="entry name" value="p450"/>
    <property type="match status" value="2"/>
</dbReference>
<dbReference type="InterPro" id="IPR050196">
    <property type="entry name" value="Cytochrome_P450_Monoox"/>
</dbReference>
<keyword evidence="11 14" id="KW-0408">Iron</keyword>
<evidence type="ECO:0000256" key="3">
    <source>
        <dbReference type="ARBA" id="ARBA00004174"/>
    </source>
</evidence>
<keyword evidence="9" id="KW-0492">Microsome</keyword>
<keyword evidence="8" id="KW-0256">Endoplasmic reticulum</keyword>
<evidence type="ECO:0000256" key="10">
    <source>
        <dbReference type="ARBA" id="ARBA00023002"/>
    </source>
</evidence>
<evidence type="ECO:0000256" key="6">
    <source>
        <dbReference type="ARBA" id="ARBA00022617"/>
    </source>
</evidence>
<dbReference type="GO" id="GO:0020037">
    <property type="term" value="F:heme binding"/>
    <property type="evidence" value="ECO:0007669"/>
    <property type="project" value="InterPro"/>
</dbReference>
<dbReference type="InterPro" id="IPR001128">
    <property type="entry name" value="Cyt_P450"/>
</dbReference>
<name>A0A182Q668_9DIPT</name>
<dbReference type="Gene3D" id="1.10.630.10">
    <property type="entry name" value="Cytochrome P450"/>
    <property type="match status" value="2"/>
</dbReference>
<dbReference type="PRINTS" id="PR00463">
    <property type="entry name" value="EP450I"/>
</dbReference>
<dbReference type="GO" id="GO:0016705">
    <property type="term" value="F:oxidoreductase activity, acting on paired donors, with incorporation or reduction of molecular oxygen"/>
    <property type="evidence" value="ECO:0007669"/>
    <property type="project" value="InterPro"/>
</dbReference>
<dbReference type="InterPro" id="IPR017972">
    <property type="entry name" value="Cyt_P450_CS"/>
</dbReference>
<evidence type="ECO:0000256" key="5">
    <source>
        <dbReference type="ARBA" id="ARBA00010617"/>
    </source>
</evidence>
<evidence type="ECO:0000256" key="4">
    <source>
        <dbReference type="ARBA" id="ARBA00004406"/>
    </source>
</evidence>
<dbReference type="SUPFAM" id="SSF48264">
    <property type="entry name" value="Cytochrome P450"/>
    <property type="match status" value="2"/>
</dbReference>
<dbReference type="InterPro" id="IPR002401">
    <property type="entry name" value="Cyt_P450_E_grp-I"/>
</dbReference>
<organism evidence="16 17">
    <name type="scientific">Anopheles farauti</name>
    <dbReference type="NCBI Taxonomy" id="69004"/>
    <lineage>
        <taxon>Eukaryota</taxon>
        <taxon>Metazoa</taxon>
        <taxon>Ecdysozoa</taxon>
        <taxon>Arthropoda</taxon>
        <taxon>Hexapoda</taxon>
        <taxon>Insecta</taxon>
        <taxon>Pterygota</taxon>
        <taxon>Neoptera</taxon>
        <taxon>Endopterygota</taxon>
        <taxon>Diptera</taxon>
        <taxon>Nematocera</taxon>
        <taxon>Culicoidea</taxon>
        <taxon>Culicidae</taxon>
        <taxon>Anophelinae</taxon>
        <taxon>Anopheles</taxon>
    </lineage>
</organism>
<keyword evidence="12" id="KW-0503">Monooxygenase</keyword>
<dbReference type="VEuPathDB" id="VectorBase:AFAF003854"/>
<protein>
    <submittedName>
        <fullName evidence="16">Uncharacterized protein</fullName>
    </submittedName>
</protein>
<sequence length="1067" mass="121712">MILLLVTTLIGIAITWMVLTITRNRATVRKLKKQLPNFASVPSIPVLGSGYHFKDATPEGIFATFTGFHKRYGRNLITEGLFNYPSMQITEPRVIEQVMTAHTIEKSIIYDFMVPWLGNGLVVSTGSRWAQRRKVITPTFHFKILEDFLVIMNHQTDVLVEKLRQRAGGGDFDLYEHVTYCALDIISESAMGVKLNTQLEPHSEYVMAVKEISDIILKRLFSFLREYKWAFQFTKAHRRQQELLTVVHGFAHRVISERKKQLQDEREKQRTLAKLDEEDVYGKRRMTLLDLLLNVTIDGKPLSDADIREEVDTFMFAGHDTTTSCISFAAYHLARDATIQQRVYEEIQAIVGPDARTQELTYGTLQELKYLDMVIKETLRINPSVPIIGRRSAGDMLIDGVSIPKGMDFGILIYALHNDPLLYPDPARFDPERFSEEASAKRSPYSYIPFSVGSRNCIGQRYAMLEIKTMLVKLVANYRLLPCEESNRLRIKTDMTLKPVNGAFVKIVPRQMTSRECDDSEQTFHERVCINMTAKTLARDKLCVVQWKEHSPIPSASAFAAKMAITLFLLLPTGLLLFACFLALKVIWNRWRVRLLLKQLPLFRPLPSVPLLGSAHLFRDTTPDGILRTLVNCHRQYGKNLLLQELCNGFKLLTSDPRVIEQVMQSKTIVKPHYYRFLKPWIGVSSVVASGERWAARRKIINPAFHYKMLDEFLGTMVNQADVLVAKLAPHADGTDLDVNAPVRHCAMDVIGETAMGVQLQCQTNPPCQFVEATEHMTDLIFKRVFNPFLANDWIFACTSSGRRQRMAGRIINQFTSSVIRERRARNTASAAVRARDEENRTCKLPFLDLLLETHLDGRPPTDDEIRGEVDTFMFAGHDTITACASFALYYLSREPDVQQRLYDELMAVYGTDDLGPIRLTCASLAELKYTELVIKETLRLTPSVPTIGRLSVGDMFIDGVQIPPGTEVMFNIFVLQNDPDHFPDPAQFRPERFVNDPSPYSYLPFSLGVRSCIGQRYAMMEIKTILAKMVSRYRLLPCEEQNKLQLKADLTLKPFRGAFIKLLHRK</sequence>
<comment type="subcellular location">
    <subcellularLocation>
        <location evidence="4">Endoplasmic reticulum membrane</location>
        <topology evidence="4">Peripheral membrane protein</topology>
    </subcellularLocation>
    <subcellularLocation>
        <location evidence="3">Microsome membrane</location>
        <topology evidence="3">Peripheral membrane protein</topology>
    </subcellularLocation>
</comment>
<dbReference type="Proteomes" id="UP000075886">
    <property type="component" value="Unassembled WGS sequence"/>
</dbReference>
<evidence type="ECO:0000256" key="14">
    <source>
        <dbReference type="PIRSR" id="PIRSR602401-1"/>
    </source>
</evidence>
<dbReference type="GO" id="GO:0005789">
    <property type="term" value="C:endoplasmic reticulum membrane"/>
    <property type="evidence" value="ECO:0007669"/>
    <property type="project" value="UniProtKB-SubCell"/>
</dbReference>
<evidence type="ECO:0000313" key="16">
    <source>
        <dbReference type="EnsemblMetazoa" id="AFAF003854-PA"/>
    </source>
</evidence>
<dbReference type="STRING" id="69004.A0A182Q668"/>
<evidence type="ECO:0000313" key="17">
    <source>
        <dbReference type="Proteomes" id="UP000075886"/>
    </source>
</evidence>
<dbReference type="PROSITE" id="PS00086">
    <property type="entry name" value="CYTOCHROME_P450"/>
    <property type="match status" value="2"/>
</dbReference>
<evidence type="ECO:0000256" key="12">
    <source>
        <dbReference type="ARBA" id="ARBA00023033"/>
    </source>
</evidence>
<dbReference type="EMBL" id="AXCN02000187">
    <property type="status" value="NOT_ANNOTATED_CDS"/>
    <property type="molecule type" value="Genomic_DNA"/>
</dbReference>
<dbReference type="InterPro" id="IPR036396">
    <property type="entry name" value="Cyt_P450_sf"/>
</dbReference>
<comment type="similarity">
    <text evidence="5">Belongs to the cytochrome P450 family.</text>
</comment>
<feature type="binding site" description="axial binding residue" evidence="14">
    <location>
        <position position="1013"/>
    </location>
    <ligand>
        <name>heme</name>
        <dbReference type="ChEBI" id="CHEBI:30413"/>
    </ligand>
    <ligandPart>
        <name>Fe</name>
        <dbReference type="ChEBI" id="CHEBI:18248"/>
    </ligandPart>
</feature>
<dbReference type="PANTHER" id="PTHR24291:SF187">
    <property type="entry name" value="CYTOCHROME P450 4AE1-RELATED"/>
    <property type="match status" value="1"/>
</dbReference>
<keyword evidence="17" id="KW-1185">Reference proteome</keyword>
<accession>A0A182Q668</accession>
<dbReference type="PRINTS" id="PR00385">
    <property type="entry name" value="P450"/>
</dbReference>
<dbReference type="CDD" id="cd20628">
    <property type="entry name" value="CYP4"/>
    <property type="match status" value="2"/>
</dbReference>
<keyword evidence="15" id="KW-1133">Transmembrane helix</keyword>
<dbReference type="PANTHER" id="PTHR24291">
    <property type="entry name" value="CYTOCHROME P450 FAMILY 4"/>
    <property type="match status" value="1"/>
</dbReference>
<evidence type="ECO:0000256" key="9">
    <source>
        <dbReference type="ARBA" id="ARBA00022848"/>
    </source>
</evidence>
<proteinExistence type="inferred from homology"/>
<dbReference type="GO" id="GO:0005506">
    <property type="term" value="F:iron ion binding"/>
    <property type="evidence" value="ECO:0007669"/>
    <property type="project" value="InterPro"/>
</dbReference>
<evidence type="ECO:0000256" key="15">
    <source>
        <dbReference type="SAM" id="Phobius"/>
    </source>
</evidence>
<dbReference type="EnsemblMetazoa" id="AFAF003854-RA">
    <property type="protein sequence ID" value="AFAF003854-PA"/>
    <property type="gene ID" value="AFAF003854"/>
</dbReference>
<evidence type="ECO:0000256" key="1">
    <source>
        <dbReference type="ARBA" id="ARBA00001971"/>
    </source>
</evidence>
<evidence type="ECO:0000256" key="8">
    <source>
        <dbReference type="ARBA" id="ARBA00022824"/>
    </source>
</evidence>
<keyword evidence="15" id="KW-0812">Transmembrane</keyword>
<keyword evidence="10" id="KW-0560">Oxidoreductase</keyword>
<dbReference type="AlphaFoldDB" id="A0A182Q668"/>
<keyword evidence="6 14" id="KW-0349">Heme</keyword>